<evidence type="ECO:0000256" key="5">
    <source>
        <dbReference type="ARBA" id="ARBA00022842"/>
    </source>
</evidence>
<dbReference type="Pfam" id="PF16360">
    <property type="entry name" value="GTP-bdg_M"/>
    <property type="match status" value="1"/>
</dbReference>
<dbReference type="InterPro" id="IPR030394">
    <property type="entry name" value="G_HFLX_dom"/>
</dbReference>
<dbReference type="InterPro" id="IPR027417">
    <property type="entry name" value="P-loop_NTPase"/>
</dbReference>
<dbReference type="PRINTS" id="PR00326">
    <property type="entry name" value="GTP1OBG"/>
</dbReference>
<dbReference type="FunFam" id="3.40.50.11060:FF:000001">
    <property type="entry name" value="GTPase HflX"/>
    <property type="match status" value="1"/>
</dbReference>
<keyword evidence="4" id="KW-0547">Nucleotide-binding</keyword>
<evidence type="ECO:0000256" key="2">
    <source>
        <dbReference type="ARBA" id="ARBA00022490"/>
    </source>
</evidence>
<keyword evidence="7" id="KW-0175">Coiled coil</keyword>
<accession>H5SLU7</accession>
<dbReference type="SUPFAM" id="SSF52540">
    <property type="entry name" value="P-loop containing nucleoside triphosphate hydrolases"/>
    <property type="match status" value="1"/>
</dbReference>
<dbReference type="HAMAP" id="MF_00900">
    <property type="entry name" value="GTPase_HflX"/>
    <property type="match status" value="1"/>
</dbReference>
<dbReference type="PROSITE" id="PS51705">
    <property type="entry name" value="G_HFLX"/>
    <property type="match status" value="1"/>
</dbReference>
<dbReference type="GO" id="GO:0005525">
    <property type="term" value="F:GTP binding"/>
    <property type="evidence" value="ECO:0007669"/>
    <property type="project" value="UniProtKB-KW"/>
</dbReference>
<reference evidence="9" key="1">
    <citation type="journal article" date="2005" name="Environ. Microbiol.">
        <title>Genetic and functional properties of uncultivated thermophilic crenarchaeotes from a subsurface gold mine as revealed by analysis of genome fragments.</title>
        <authorList>
            <person name="Nunoura T."/>
            <person name="Hirayama H."/>
            <person name="Takami H."/>
            <person name="Oida H."/>
            <person name="Nishi S."/>
            <person name="Shimamura S."/>
            <person name="Suzuki Y."/>
            <person name="Inagaki F."/>
            <person name="Takai K."/>
            <person name="Nealson K.H."/>
            <person name="Horikoshi K."/>
        </authorList>
    </citation>
    <scope>NUCLEOTIDE SEQUENCE</scope>
</reference>
<dbReference type="NCBIfam" id="TIGR03156">
    <property type="entry name" value="GTP_HflX"/>
    <property type="match status" value="1"/>
</dbReference>
<comment type="subcellular location">
    <subcellularLocation>
        <location evidence="1">Cytoplasm</location>
    </subcellularLocation>
</comment>
<evidence type="ECO:0000256" key="3">
    <source>
        <dbReference type="ARBA" id="ARBA00022723"/>
    </source>
</evidence>
<dbReference type="EMBL" id="AP011767">
    <property type="protein sequence ID" value="BAL57133.1"/>
    <property type="molecule type" value="Genomic_DNA"/>
</dbReference>
<dbReference type="Pfam" id="PF01926">
    <property type="entry name" value="MMR_HSR1"/>
    <property type="match status" value="1"/>
</dbReference>
<protein>
    <submittedName>
        <fullName evidence="9">Small GTP-binding protein</fullName>
    </submittedName>
</protein>
<dbReference type="InterPro" id="IPR016496">
    <property type="entry name" value="GTPase_HflX"/>
</dbReference>
<dbReference type="Gene3D" id="3.40.50.300">
    <property type="entry name" value="P-loop containing nucleotide triphosphate hydrolases"/>
    <property type="match status" value="1"/>
</dbReference>
<evidence type="ECO:0000256" key="1">
    <source>
        <dbReference type="ARBA" id="ARBA00004496"/>
    </source>
</evidence>
<dbReference type="PANTHER" id="PTHR10229:SF0">
    <property type="entry name" value="GTP-BINDING PROTEIN 6-RELATED"/>
    <property type="match status" value="1"/>
</dbReference>
<dbReference type="Pfam" id="PF13167">
    <property type="entry name" value="GTP-bdg_N"/>
    <property type="match status" value="1"/>
</dbReference>
<keyword evidence="2" id="KW-0963">Cytoplasm</keyword>
<gene>
    <name evidence="9" type="ORF">HGMM_F47C12C10</name>
</gene>
<dbReference type="InterPro" id="IPR006073">
    <property type="entry name" value="GTP-bd"/>
</dbReference>
<reference evidence="9" key="2">
    <citation type="journal article" date="2012" name="PLoS ONE">
        <title>A Deeply Branching Thermophilic Bacterium with an Ancient Acetyl-CoA Pathway Dominates a Subsurface Ecosystem.</title>
        <authorList>
            <person name="Takami H."/>
            <person name="Noguchi H."/>
            <person name="Takaki Y."/>
            <person name="Uchiyama I."/>
            <person name="Toyoda A."/>
            <person name="Nishi S."/>
            <person name="Chee G.-J."/>
            <person name="Arai W."/>
            <person name="Nunoura T."/>
            <person name="Itoh T."/>
            <person name="Hattori M."/>
            <person name="Takai K."/>
        </authorList>
    </citation>
    <scope>NUCLEOTIDE SEQUENCE</scope>
</reference>
<dbReference type="PANTHER" id="PTHR10229">
    <property type="entry name" value="GTP-BINDING PROTEIN HFLX"/>
    <property type="match status" value="1"/>
</dbReference>
<organism evidence="9">
    <name type="scientific">uncultured prokaryote</name>
    <dbReference type="NCBI Taxonomy" id="198431"/>
    <lineage>
        <taxon>unclassified sequences</taxon>
        <taxon>environmental samples</taxon>
    </lineage>
</organism>
<dbReference type="InterPro" id="IPR042108">
    <property type="entry name" value="GTPase_HflX_N_sf"/>
</dbReference>
<keyword evidence="3" id="KW-0479">Metal-binding</keyword>
<name>H5SLU7_9ZZZZ</name>
<dbReference type="Gene3D" id="6.10.250.2860">
    <property type="match status" value="1"/>
</dbReference>
<dbReference type="GO" id="GO:0046872">
    <property type="term" value="F:metal ion binding"/>
    <property type="evidence" value="ECO:0007669"/>
    <property type="project" value="UniProtKB-KW"/>
</dbReference>
<feature type="coiled-coil region" evidence="7">
    <location>
        <begin position="331"/>
        <end position="365"/>
    </location>
</feature>
<dbReference type="Gene3D" id="3.40.50.11060">
    <property type="entry name" value="GTPase HflX, N-terminal domain"/>
    <property type="match status" value="1"/>
</dbReference>
<keyword evidence="5" id="KW-0460">Magnesium</keyword>
<proteinExistence type="inferred from homology"/>
<dbReference type="InterPro" id="IPR025121">
    <property type="entry name" value="GTPase_HflX_N"/>
</dbReference>
<dbReference type="GO" id="GO:0043022">
    <property type="term" value="F:ribosome binding"/>
    <property type="evidence" value="ECO:0007669"/>
    <property type="project" value="TreeGrafter"/>
</dbReference>
<dbReference type="InterPro" id="IPR032305">
    <property type="entry name" value="GTP-bd_M"/>
</dbReference>
<dbReference type="CDD" id="cd01878">
    <property type="entry name" value="HflX"/>
    <property type="match status" value="1"/>
</dbReference>
<evidence type="ECO:0000256" key="7">
    <source>
        <dbReference type="SAM" id="Coils"/>
    </source>
</evidence>
<evidence type="ECO:0000256" key="6">
    <source>
        <dbReference type="ARBA" id="ARBA00023134"/>
    </source>
</evidence>
<feature type="domain" description="Hflx-type G" evidence="8">
    <location>
        <begin position="372"/>
        <end position="536"/>
    </location>
</feature>
<dbReference type="AlphaFoldDB" id="H5SLU7"/>
<sequence length="589" mass="64977">MRLPFLIGNTHRLSKEARNLVAALRGRTFAPDLVCDPELAARLAQLAHVARREVGVLLSRNGHCAHVLLGRNWPGLEVTLQRRRDGRPCGLRLVLVYDQPEAYPTDADLELLEGARLDLLVTVGHRRGQVTEAWVTTAAGKLQLEGPFGLETLGHLRAAERIRAAEEASQAAPSGSERPERAVLVGLVVPGRGGYSDPESLEELRRLAETAGAEVVDVLTQERPRPDPATLIGRGKVAELRALVEREAADLVVFDEELTPAQQRNLEEELGVKVLDRTALVLDIFARRARTREGRLQVELAQMTYLLPRLVGKGVLLSRLGGGIGTRGPGETQLETDRRRVRRRIDELRARIEEVARARRTQRRARQQAEVPVVALVGYTNAGKSTLLNALSGAQVFVEDKLFATLDPTARRARLPDGRPVVLVDTVGFLRKLPTQLVVAFRATLEEVTEADALVHVLDVSHPAWERQRQAVEELLEELGADGKPTVLALNKTDRLPADRVAELVARTGGVPISALRRTGLEELLARVAQALPGWPRTRLRIPYAQAGLLAELRRGGRVLREEYHPDAVHVEAELPWALLSRLKPWAAT</sequence>
<evidence type="ECO:0000259" key="8">
    <source>
        <dbReference type="PROSITE" id="PS51705"/>
    </source>
</evidence>
<evidence type="ECO:0000313" key="9">
    <source>
        <dbReference type="EMBL" id="BAL57133.1"/>
    </source>
</evidence>
<keyword evidence="6" id="KW-0342">GTP-binding</keyword>
<evidence type="ECO:0000256" key="4">
    <source>
        <dbReference type="ARBA" id="ARBA00022741"/>
    </source>
</evidence>